<feature type="signal peptide" evidence="3">
    <location>
        <begin position="1"/>
        <end position="22"/>
    </location>
</feature>
<feature type="chain" id="PRO_5043125998" evidence="3">
    <location>
        <begin position="23"/>
        <end position="209"/>
    </location>
</feature>
<evidence type="ECO:0000256" key="3">
    <source>
        <dbReference type="SAM" id="SignalP"/>
    </source>
</evidence>
<dbReference type="PANTHER" id="PTHR11475">
    <property type="entry name" value="OXIDASE/PEROXIDASE"/>
    <property type="match status" value="1"/>
</dbReference>
<dbReference type="SUPFAM" id="SSF48113">
    <property type="entry name" value="Heme-dependent peroxidases"/>
    <property type="match status" value="1"/>
</dbReference>
<dbReference type="GO" id="GO:0004601">
    <property type="term" value="F:peroxidase activity"/>
    <property type="evidence" value="ECO:0007669"/>
    <property type="project" value="UniProtKB-KW"/>
</dbReference>
<keyword evidence="2" id="KW-0472">Membrane</keyword>
<keyword evidence="5" id="KW-1185">Reference proteome</keyword>
<keyword evidence="1" id="KW-0575">Peroxidase</keyword>
<dbReference type="AlphaFoldDB" id="A0A0N4YM72"/>
<reference evidence="4 5" key="2">
    <citation type="submission" date="2018-11" db="EMBL/GenBank/DDBJ databases">
        <authorList>
            <consortium name="Pathogen Informatics"/>
        </authorList>
    </citation>
    <scope>NUCLEOTIDE SEQUENCE [LARGE SCALE GENOMIC DNA]</scope>
</reference>
<reference evidence="6" key="1">
    <citation type="submission" date="2017-02" db="UniProtKB">
        <authorList>
            <consortium name="WormBaseParasite"/>
        </authorList>
    </citation>
    <scope>IDENTIFICATION</scope>
</reference>
<dbReference type="InterPro" id="IPR037120">
    <property type="entry name" value="Haem_peroxidase_sf_animal"/>
</dbReference>
<protein>
    <submittedName>
        <fullName evidence="6">FZ domain-containing protein</fullName>
    </submittedName>
</protein>
<evidence type="ECO:0000313" key="6">
    <source>
        <dbReference type="WBParaSite" id="NBR_0001825101-mRNA-1"/>
    </source>
</evidence>
<dbReference type="GO" id="GO:0006979">
    <property type="term" value="P:response to oxidative stress"/>
    <property type="evidence" value="ECO:0007669"/>
    <property type="project" value="InterPro"/>
</dbReference>
<dbReference type="PROSITE" id="PS50292">
    <property type="entry name" value="PEROXIDASE_3"/>
    <property type="match status" value="1"/>
</dbReference>
<keyword evidence="2" id="KW-0812">Transmembrane</keyword>
<dbReference type="Pfam" id="PF03098">
    <property type="entry name" value="An_peroxidase"/>
    <property type="match status" value="1"/>
</dbReference>
<evidence type="ECO:0000313" key="5">
    <source>
        <dbReference type="Proteomes" id="UP000271162"/>
    </source>
</evidence>
<dbReference type="InterPro" id="IPR019791">
    <property type="entry name" value="Haem_peroxidase_animal"/>
</dbReference>
<sequence length="209" mass="23227">MAIWPILLLPLCVASNIPCGKSFLPCPNDAAKPEATFIRESRHSLAASIDQWASMHHVDKKAVDRSKAAYASIAITKRLTLLGLRERELRFGILPNQVSSSIGNCPIPTLEVCPPTYYRSYSGLCNNVAEPEWGTSHTPLSRMLKPAYADGKRCSDLSRSIFFIYLFIYSFIQILVNINIFGTAHSGRTICSVSSHFVLFYGASYDVFN</sequence>
<dbReference type="WBParaSite" id="NBR_0001825101-mRNA-1">
    <property type="protein sequence ID" value="NBR_0001825101-mRNA-1"/>
    <property type="gene ID" value="NBR_0001825101"/>
</dbReference>
<organism evidence="6">
    <name type="scientific">Nippostrongylus brasiliensis</name>
    <name type="common">Rat hookworm</name>
    <dbReference type="NCBI Taxonomy" id="27835"/>
    <lineage>
        <taxon>Eukaryota</taxon>
        <taxon>Metazoa</taxon>
        <taxon>Ecdysozoa</taxon>
        <taxon>Nematoda</taxon>
        <taxon>Chromadorea</taxon>
        <taxon>Rhabditida</taxon>
        <taxon>Rhabditina</taxon>
        <taxon>Rhabditomorpha</taxon>
        <taxon>Strongyloidea</taxon>
        <taxon>Heligmosomidae</taxon>
        <taxon>Nippostrongylus</taxon>
    </lineage>
</organism>
<keyword evidence="1" id="KW-0560">Oxidoreductase</keyword>
<dbReference type="GO" id="GO:0020037">
    <property type="term" value="F:heme binding"/>
    <property type="evidence" value="ECO:0007669"/>
    <property type="project" value="InterPro"/>
</dbReference>
<evidence type="ECO:0000313" key="4">
    <source>
        <dbReference type="EMBL" id="VDL81973.1"/>
    </source>
</evidence>
<name>A0A0N4YM72_NIPBR</name>
<accession>A0A0N4YM72</accession>
<gene>
    <name evidence="4" type="ORF">NBR_LOCUS18252</name>
</gene>
<dbReference type="Proteomes" id="UP000271162">
    <property type="component" value="Unassembled WGS sequence"/>
</dbReference>
<keyword evidence="2" id="KW-1133">Transmembrane helix</keyword>
<dbReference type="STRING" id="27835.A0A0N4YM72"/>
<keyword evidence="3" id="KW-0732">Signal</keyword>
<dbReference type="PANTHER" id="PTHR11475:SF86">
    <property type="entry name" value="PEROXIDASE"/>
    <property type="match status" value="1"/>
</dbReference>
<dbReference type="EMBL" id="UYSL01023277">
    <property type="protein sequence ID" value="VDL81973.1"/>
    <property type="molecule type" value="Genomic_DNA"/>
</dbReference>
<evidence type="ECO:0000256" key="2">
    <source>
        <dbReference type="SAM" id="Phobius"/>
    </source>
</evidence>
<dbReference type="InterPro" id="IPR010255">
    <property type="entry name" value="Haem_peroxidase_sf"/>
</dbReference>
<feature type="transmembrane region" description="Helical" evidence="2">
    <location>
        <begin position="162"/>
        <end position="182"/>
    </location>
</feature>
<dbReference type="Gene3D" id="1.10.640.10">
    <property type="entry name" value="Haem peroxidase domain superfamily, animal type"/>
    <property type="match status" value="1"/>
</dbReference>
<evidence type="ECO:0000256" key="1">
    <source>
        <dbReference type="ARBA" id="ARBA00022559"/>
    </source>
</evidence>
<proteinExistence type="predicted"/>